<evidence type="ECO:0000259" key="23">
    <source>
        <dbReference type="Pfam" id="PF02896"/>
    </source>
</evidence>
<dbReference type="PANTHER" id="PTHR46244">
    <property type="entry name" value="PHOSPHOENOLPYRUVATE-PROTEIN PHOSPHOTRANSFERASE"/>
    <property type="match status" value="1"/>
</dbReference>
<evidence type="ECO:0000256" key="10">
    <source>
        <dbReference type="ARBA" id="ARBA00022597"/>
    </source>
</evidence>
<evidence type="ECO:0000256" key="12">
    <source>
        <dbReference type="ARBA" id="ARBA00022683"/>
    </source>
</evidence>
<keyword evidence="13 17" id="KW-0479">Metal-binding</keyword>
<evidence type="ECO:0000259" key="24">
    <source>
        <dbReference type="Pfam" id="PF05524"/>
    </source>
</evidence>
<evidence type="ECO:0000259" key="22">
    <source>
        <dbReference type="Pfam" id="PF00391"/>
    </source>
</evidence>
<comment type="subcellular location">
    <subcellularLocation>
        <location evidence="4 17">Cytoplasm</location>
    </subcellularLocation>
</comment>
<accession>A0AAU9E375</accession>
<dbReference type="PROSITE" id="PS00370">
    <property type="entry name" value="PEP_ENZYMES_PHOS_SITE"/>
    <property type="match status" value="1"/>
</dbReference>
<feature type="domain" description="PEP-utilising enzyme C-terminal" evidence="23">
    <location>
        <begin position="254"/>
        <end position="539"/>
    </location>
</feature>
<evidence type="ECO:0000256" key="1">
    <source>
        <dbReference type="ARBA" id="ARBA00000683"/>
    </source>
</evidence>
<dbReference type="SUPFAM" id="SSF47831">
    <property type="entry name" value="Enzyme I of the PEP:sugar phosphotransferase system HPr-binding (sub)domain"/>
    <property type="match status" value="1"/>
</dbReference>
<evidence type="ECO:0000256" key="9">
    <source>
        <dbReference type="ARBA" id="ARBA00022490"/>
    </source>
</evidence>
<dbReference type="InterPro" id="IPR008279">
    <property type="entry name" value="PEP-util_enz_mobile_dom"/>
</dbReference>
<dbReference type="EMBL" id="AP028654">
    <property type="protein sequence ID" value="BEP29071.1"/>
    <property type="molecule type" value="Genomic_DNA"/>
</dbReference>
<feature type="domain" description="Phosphotransferase system enzyme I N-terminal" evidence="24">
    <location>
        <begin position="5"/>
        <end position="125"/>
    </location>
</feature>
<evidence type="ECO:0000256" key="4">
    <source>
        <dbReference type="ARBA" id="ARBA00004496"/>
    </source>
</evidence>
<dbReference type="PRINTS" id="PR01736">
    <property type="entry name" value="PHPHTRNFRASE"/>
</dbReference>
<reference evidence="25 26" key="1">
    <citation type="submission" date="2023-08" db="EMBL/GenBank/DDBJ databases">
        <title>Helicovermis profunda gen. nov., sp. nov., a novel mesophilic, fermentative bacterium within the Bacillota from a deep-sea hydrothermal vent chimney.</title>
        <authorList>
            <person name="Miyazaki U."/>
            <person name="Mizutani D."/>
            <person name="Hashimoto Y."/>
            <person name="Tame A."/>
            <person name="Sawayama S."/>
            <person name="Miyazaki J."/>
            <person name="Takai K."/>
            <person name="Nakagawa S."/>
        </authorList>
    </citation>
    <scope>NUCLEOTIDE SEQUENCE [LARGE SCALE GENOMIC DNA]</scope>
    <source>
        <strain evidence="25 26">S502</strain>
    </source>
</reference>
<evidence type="ECO:0000256" key="3">
    <source>
        <dbReference type="ARBA" id="ARBA00002728"/>
    </source>
</evidence>
<dbReference type="Pfam" id="PF02896">
    <property type="entry name" value="PEP-utilizers_C"/>
    <property type="match status" value="1"/>
</dbReference>
<dbReference type="Pfam" id="PF05524">
    <property type="entry name" value="PEP-utilisers_N"/>
    <property type="match status" value="1"/>
</dbReference>
<evidence type="ECO:0000256" key="11">
    <source>
        <dbReference type="ARBA" id="ARBA00022679"/>
    </source>
</evidence>
<evidence type="ECO:0000256" key="14">
    <source>
        <dbReference type="ARBA" id="ARBA00022777"/>
    </source>
</evidence>
<keyword evidence="8 17" id="KW-0813">Transport</keyword>
<evidence type="ECO:0000256" key="16">
    <source>
        <dbReference type="ARBA" id="ARBA00033235"/>
    </source>
</evidence>
<comment type="function">
    <text evidence="3 17">General (non sugar-specific) component of the phosphoenolpyruvate-dependent sugar phosphotransferase system (sugar PTS). This major carbohydrate active-transport system catalyzes the phosphorylation of incoming sugar substrates concomitantly with their translocation across the cell membrane. Enzyme I transfers the phosphoryl group from phosphoenolpyruvate (PEP) to the phosphoryl carrier protein (HPr).</text>
</comment>
<feature type="binding site" evidence="19">
    <location>
        <begin position="452"/>
        <end position="453"/>
    </location>
    <ligand>
        <name>phosphoenolpyruvate</name>
        <dbReference type="ChEBI" id="CHEBI:58702"/>
    </ligand>
</feature>
<keyword evidence="10 17" id="KW-0762">Sugar transport</keyword>
<evidence type="ECO:0000256" key="5">
    <source>
        <dbReference type="ARBA" id="ARBA00007837"/>
    </source>
</evidence>
<dbReference type="NCBIfam" id="TIGR01417">
    <property type="entry name" value="PTS_I_fam"/>
    <property type="match status" value="1"/>
</dbReference>
<name>A0AAU9E375_9FIRM</name>
<feature type="domain" description="PEP-utilising enzyme mobile" evidence="22">
    <location>
        <begin position="153"/>
        <end position="223"/>
    </location>
</feature>
<evidence type="ECO:0000256" key="7">
    <source>
        <dbReference type="ARBA" id="ARBA00016544"/>
    </source>
</evidence>
<dbReference type="InterPro" id="IPR008731">
    <property type="entry name" value="PTS_EIN"/>
</dbReference>
<dbReference type="KEGG" id="hprf:HLPR_14020"/>
<dbReference type="PIRSF" id="PIRSF000732">
    <property type="entry name" value="PTS_enzyme_I"/>
    <property type="match status" value="1"/>
</dbReference>
<dbReference type="InterPro" id="IPR024692">
    <property type="entry name" value="PTS_EI"/>
</dbReference>
<dbReference type="EC" id="2.7.3.9" evidence="6 17"/>
<evidence type="ECO:0000256" key="8">
    <source>
        <dbReference type="ARBA" id="ARBA00022448"/>
    </source>
</evidence>
<keyword evidence="15 17" id="KW-0460">Magnesium</keyword>
<feature type="binding site" evidence="19">
    <location>
        <position position="330"/>
    </location>
    <ligand>
        <name>phosphoenolpyruvate</name>
        <dbReference type="ChEBI" id="CHEBI:58702"/>
    </ligand>
</feature>
<dbReference type="Proteomes" id="UP001321786">
    <property type="component" value="Chromosome"/>
</dbReference>
<dbReference type="RefSeq" id="WP_338534739.1">
    <property type="nucleotide sequence ID" value="NZ_AP028654.1"/>
</dbReference>
<protein>
    <recommendedName>
        <fullName evidence="7 17">Phosphoenolpyruvate-protein phosphotransferase</fullName>
        <ecNumber evidence="6 17">2.7.3.9</ecNumber>
    </recommendedName>
    <alternativeName>
        <fullName evidence="16 17">Phosphotransferase system, enzyme I</fullName>
    </alternativeName>
</protein>
<keyword evidence="14 17" id="KW-0418">Kinase</keyword>
<evidence type="ECO:0000313" key="26">
    <source>
        <dbReference type="Proteomes" id="UP001321786"/>
    </source>
</evidence>
<dbReference type="Gene3D" id="1.10.274.10">
    <property type="entry name" value="PtsI, HPr-binding domain"/>
    <property type="match status" value="1"/>
</dbReference>
<dbReference type="InterPro" id="IPR050499">
    <property type="entry name" value="PEP-utilizing_PTS_enzyme"/>
</dbReference>
<proteinExistence type="inferred from homology"/>
<gene>
    <name evidence="25" type="primary">ptsP_1</name>
    <name evidence="25" type="ORF">HLPR_14020</name>
</gene>
<keyword evidence="21" id="KW-0175">Coiled coil</keyword>
<dbReference type="Gene3D" id="3.50.30.10">
    <property type="entry name" value="Phosphohistidine domain"/>
    <property type="match status" value="1"/>
</dbReference>
<keyword evidence="9 17" id="KW-0963">Cytoplasm</keyword>
<dbReference type="AlphaFoldDB" id="A0AAU9E375"/>
<comment type="catalytic activity">
    <reaction evidence="1 17">
        <text>L-histidyl-[protein] + phosphoenolpyruvate = N(pros)-phospho-L-histidyl-[protein] + pyruvate</text>
        <dbReference type="Rhea" id="RHEA:23880"/>
        <dbReference type="Rhea" id="RHEA-COMP:9745"/>
        <dbReference type="Rhea" id="RHEA-COMP:9746"/>
        <dbReference type="ChEBI" id="CHEBI:15361"/>
        <dbReference type="ChEBI" id="CHEBI:29979"/>
        <dbReference type="ChEBI" id="CHEBI:58702"/>
        <dbReference type="ChEBI" id="CHEBI:64837"/>
        <dbReference type="EC" id="2.7.3.9"/>
    </reaction>
</comment>
<evidence type="ECO:0000256" key="6">
    <source>
        <dbReference type="ARBA" id="ARBA00012232"/>
    </source>
</evidence>
<feature type="binding site" evidence="20">
    <location>
        <position position="429"/>
    </location>
    <ligand>
        <name>Mg(2+)</name>
        <dbReference type="ChEBI" id="CHEBI:18420"/>
    </ligand>
</feature>
<dbReference type="GO" id="GO:0005737">
    <property type="term" value="C:cytoplasm"/>
    <property type="evidence" value="ECO:0007669"/>
    <property type="project" value="UniProtKB-SubCell"/>
</dbReference>
<feature type="active site" description="Proton donor" evidence="18">
    <location>
        <position position="500"/>
    </location>
</feature>
<keyword evidence="11 17" id="KW-0808">Transferase</keyword>
<dbReference type="GO" id="GO:0009401">
    <property type="term" value="P:phosphoenolpyruvate-dependent sugar phosphotransferase system"/>
    <property type="evidence" value="ECO:0007669"/>
    <property type="project" value="UniProtKB-KW"/>
</dbReference>
<keyword evidence="26" id="KW-1185">Reference proteome</keyword>
<evidence type="ECO:0000256" key="13">
    <source>
        <dbReference type="ARBA" id="ARBA00022723"/>
    </source>
</evidence>
<dbReference type="PANTHER" id="PTHR46244:SF3">
    <property type="entry name" value="PHOSPHOENOLPYRUVATE-PROTEIN PHOSPHOTRANSFERASE"/>
    <property type="match status" value="1"/>
</dbReference>
<dbReference type="Gene3D" id="3.20.20.60">
    <property type="entry name" value="Phosphoenolpyruvate-binding domains"/>
    <property type="match status" value="1"/>
</dbReference>
<feature type="active site" description="Tele-phosphohistidine intermediate" evidence="18">
    <location>
        <position position="188"/>
    </location>
</feature>
<feature type="binding site" evidence="19">
    <location>
        <position position="294"/>
    </location>
    <ligand>
        <name>phosphoenolpyruvate</name>
        <dbReference type="ChEBI" id="CHEBI:58702"/>
    </ligand>
</feature>
<feature type="binding site" evidence="19">
    <location>
        <position position="463"/>
    </location>
    <ligand>
        <name>phosphoenolpyruvate</name>
        <dbReference type="ChEBI" id="CHEBI:58702"/>
    </ligand>
</feature>
<dbReference type="InterPro" id="IPR036637">
    <property type="entry name" value="Phosphohistidine_dom_sf"/>
</dbReference>
<evidence type="ECO:0000313" key="25">
    <source>
        <dbReference type="EMBL" id="BEP29071.1"/>
    </source>
</evidence>
<evidence type="ECO:0000256" key="19">
    <source>
        <dbReference type="PIRSR" id="PIRSR000732-2"/>
    </source>
</evidence>
<evidence type="ECO:0000256" key="17">
    <source>
        <dbReference type="PIRNR" id="PIRNR000732"/>
    </source>
</evidence>
<feature type="coiled-coil region" evidence="21">
    <location>
        <begin position="394"/>
        <end position="421"/>
    </location>
</feature>
<dbReference type="GO" id="GO:0016301">
    <property type="term" value="F:kinase activity"/>
    <property type="evidence" value="ECO:0007669"/>
    <property type="project" value="UniProtKB-KW"/>
</dbReference>
<dbReference type="SUPFAM" id="SSF51621">
    <property type="entry name" value="Phosphoenolpyruvate/pyruvate domain"/>
    <property type="match status" value="1"/>
</dbReference>
<dbReference type="GO" id="GO:0008965">
    <property type="term" value="F:phosphoenolpyruvate-protein phosphotransferase activity"/>
    <property type="evidence" value="ECO:0007669"/>
    <property type="project" value="UniProtKB-EC"/>
</dbReference>
<evidence type="ECO:0000256" key="20">
    <source>
        <dbReference type="PIRSR" id="PIRSR000732-3"/>
    </source>
</evidence>
<organism evidence="25 26">
    <name type="scientific">Helicovermis profundi</name>
    <dbReference type="NCBI Taxonomy" id="3065157"/>
    <lineage>
        <taxon>Bacteria</taxon>
        <taxon>Bacillati</taxon>
        <taxon>Bacillota</taxon>
        <taxon>Clostridia</taxon>
        <taxon>Helicovermis</taxon>
    </lineage>
</organism>
<evidence type="ECO:0000256" key="21">
    <source>
        <dbReference type="SAM" id="Coils"/>
    </source>
</evidence>
<dbReference type="InterPro" id="IPR000121">
    <property type="entry name" value="PEP_util_C"/>
</dbReference>
<dbReference type="InterPro" id="IPR015813">
    <property type="entry name" value="Pyrv/PenolPyrv_kinase-like_dom"/>
</dbReference>
<evidence type="ECO:0000256" key="2">
    <source>
        <dbReference type="ARBA" id="ARBA00001946"/>
    </source>
</evidence>
<dbReference type="InterPro" id="IPR018274">
    <property type="entry name" value="PEP_util_AS"/>
</dbReference>
<evidence type="ECO:0000256" key="15">
    <source>
        <dbReference type="ARBA" id="ARBA00022842"/>
    </source>
</evidence>
<dbReference type="InterPro" id="IPR040442">
    <property type="entry name" value="Pyrv_kinase-like_dom_sf"/>
</dbReference>
<evidence type="ECO:0000256" key="18">
    <source>
        <dbReference type="PIRSR" id="PIRSR000732-1"/>
    </source>
</evidence>
<comment type="similarity">
    <text evidence="5 17">Belongs to the PEP-utilizing enzyme family.</text>
</comment>
<keyword evidence="12 17" id="KW-0598">Phosphotransferase system</keyword>
<sequence>MNEIKGIGVSEGIGFGKSLIYVKEEIILEKGKSKDQILQLNKYNEALKTTEKELKHLISHTNETMSQDESAIFQAHLMILDDPEIKENIEKEIANNEYALNAIHKIYSSYIDMFSQMDNDYMNERALDLKDIMTKLIYAVNGKKTIDLSKICKDTIIISEDLLPSEIAKLNKKYIKGIVTEKGGKTSHTAIMARTLEIPALVINNISKLVKDNTDLIIDGNKGVLISNPSNKQVLYYKNTKTKELEFKTKILTLKNERSKTKDNKYIHIASNIGTEKDLKHALEVGAEGIGLFRTEFLFMDRKKAPSEEEQFEVYKKILSSFPNHKVVIRTLDIGGDKKIPYMDFPNELNPFLGFRAIRYCLENDDVLRTQLRALIRASYFGNLSIMFPMISMIEEIRKVKEIYNEEKEKLQKKSEKISNKIEIGMMIEVPSAAIMANDFAKEVDFFSIGTNDLTQYVTASDRMNPKLINIYTPLQPAVINLIANVIKAGKNNDIWVGMCGEAGANSLLLPLWISMGIDELSMSSSSILKARFTMKQIDSSKLKKWKEKVLLSKTLDQVKDSLKVHSYEN</sequence>
<feature type="binding site" evidence="20">
    <location>
        <position position="453"/>
    </location>
    <ligand>
        <name>Mg(2+)</name>
        <dbReference type="ChEBI" id="CHEBI:18420"/>
    </ligand>
</feature>
<dbReference type="InterPro" id="IPR006318">
    <property type="entry name" value="PTS_EI-like"/>
</dbReference>
<dbReference type="SUPFAM" id="SSF52009">
    <property type="entry name" value="Phosphohistidine domain"/>
    <property type="match status" value="1"/>
</dbReference>
<dbReference type="Pfam" id="PF00391">
    <property type="entry name" value="PEP-utilizers"/>
    <property type="match status" value="1"/>
</dbReference>
<dbReference type="GO" id="GO:0046872">
    <property type="term" value="F:metal ion binding"/>
    <property type="evidence" value="ECO:0007669"/>
    <property type="project" value="UniProtKB-KW"/>
</dbReference>
<comment type="cofactor">
    <cofactor evidence="2 17 20">
        <name>Mg(2+)</name>
        <dbReference type="ChEBI" id="CHEBI:18420"/>
    </cofactor>
</comment>
<dbReference type="InterPro" id="IPR036618">
    <property type="entry name" value="PtsI_HPr-bd_sf"/>
</dbReference>